<dbReference type="AlphaFoldDB" id="A0A0B5B7U1"/>
<dbReference type="NCBIfam" id="TIGR00089">
    <property type="entry name" value="MiaB/RimO family radical SAM methylthiotransferase"/>
    <property type="match status" value="1"/>
</dbReference>
<keyword evidence="9" id="KW-0479">Metal-binding</keyword>
<dbReference type="InterPro" id="IPR038135">
    <property type="entry name" value="Methylthiotransferase_N_sf"/>
</dbReference>
<evidence type="ECO:0000256" key="14">
    <source>
        <dbReference type="ARBA" id="ARBA00061574"/>
    </source>
</evidence>
<evidence type="ECO:0000256" key="8">
    <source>
        <dbReference type="ARBA" id="ARBA00022694"/>
    </source>
</evidence>
<dbReference type="PANTHER" id="PTHR11918">
    <property type="entry name" value="RADICAL SAM PROTEINS"/>
    <property type="match status" value="1"/>
</dbReference>
<dbReference type="InterPro" id="IPR023404">
    <property type="entry name" value="rSAM_horseshoe"/>
</dbReference>
<evidence type="ECO:0000256" key="2">
    <source>
        <dbReference type="ARBA" id="ARBA00002399"/>
    </source>
</evidence>
<dbReference type="KEGG" id="gpi:GPICK_03815"/>
<dbReference type="InterPro" id="IPR006638">
    <property type="entry name" value="Elp3/MiaA/NifB-like_rSAM"/>
</dbReference>
<dbReference type="GO" id="GO:0051539">
    <property type="term" value="F:4 iron, 4 sulfur cluster binding"/>
    <property type="evidence" value="ECO:0007669"/>
    <property type="project" value="UniProtKB-KW"/>
</dbReference>
<comment type="catalytic activity">
    <reaction evidence="13">
        <text>N(6)-L-threonylcarbamoyladenosine(37) in tRNA + (sulfur carrier)-SH + AH2 + 2 S-adenosyl-L-methionine = 2-methylsulfanyl-N(6)-L-threonylcarbamoyladenosine(37) in tRNA + (sulfur carrier)-H + 5'-deoxyadenosine + L-methionine + A + S-adenosyl-L-homocysteine + 2 H(+)</text>
        <dbReference type="Rhea" id="RHEA:37075"/>
        <dbReference type="Rhea" id="RHEA-COMP:10163"/>
        <dbReference type="Rhea" id="RHEA-COMP:11092"/>
        <dbReference type="Rhea" id="RHEA-COMP:14737"/>
        <dbReference type="Rhea" id="RHEA-COMP:14739"/>
        <dbReference type="ChEBI" id="CHEBI:13193"/>
        <dbReference type="ChEBI" id="CHEBI:15378"/>
        <dbReference type="ChEBI" id="CHEBI:17319"/>
        <dbReference type="ChEBI" id="CHEBI:17499"/>
        <dbReference type="ChEBI" id="CHEBI:29917"/>
        <dbReference type="ChEBI" id="CHEBI:57844"/>
        <dbReference type="ChEBI" id="CHEBI:57856"/>
        <dbReference type="ChEBI" id="CHEBI:59789"/>
        <dbReference type="ChEBI" id="CHEBI:64428"/>
        <dbReference type="ChEBI" id="CHEBI:74418"/>
        <dbReference type="ChEBI" id="CHEBI:74420"/>
        <dbReference type="EC" id="2.8.4.5"/>
    </reaction>
</comment>
<dbReference type="SMART" id="SM00729">
    <property type="entry name" value="Elp3"/>
    <property type="match status" value="1"/>
</dbReference>
<dbReference type="PANTHER" id="PTHR11918:SF45">
    <property type="entry name" value="THREONYLCARBAMOYLADENOSINE TRNA METHYLTHIOTRANSFERASE"/>
    <property type="match status" value="1"/>
</dbReference>
<evidence type="ECO:0000313" key="18">
    <source>
        <dbReference type="EMBL" id="AJE02613.1"/>
    </source>
</evidence>
<dbReference type="STRING" id="345632.GPICK_03815"/>
<evidence type="ECO:0000256" key="4">
    <source>
        <dbReference type="ARBA" id="ARBA00022485"/>
    </source>
</evidence>
<dbReference type="OrthoDB" id="9805215at2"/>
<dbReference type="GO" id="GO:0008168">
    <property type="term" value="F:methyltransferase activity"/>
    <property type="evidence" value="ECO:0007669"/>
    <property type="project" value="UniProtKB-KW"/>
</dbReference>
<dbReference type="EC" id="2.8.4.5" evidence="3"/>
<dbReference type="SFLD" id="SFLDG01061">
    <property type="entry name" value="methylthiotransferase"/>
    <property type="match status" value="1"/>
</dbReference>
<dbReference type="Pfam" id="PF00919">
    <property type="entry name" value="UPF0004"/>
    <property type="match status" value="1"/>
</dbReference>
<evidence type="ECO:0000256" key="5">
    <source>
        <dbReference type="ARBA" id="ARBA00022490"/>
    </source>
</evidence>
<dbReference type="FunFam" id="3.80.30.20:FF:000001">
    <property type="entry name" value="tRNA-2-methylthio-N(6)-dimethylallyladenosine synthase 2"/>
    <property type="match status" value="1"/>
</dbReference>
<dbReference type="SFLD" id="SFLDS00029">
    <property type="entry name" value="Radical_SAM"/>
    <property type="match status" value="1"/>
</dbReference>
<sequence>MQRVAITTLGCKINQFESAAISESLDKEGFRIVPFGEEADVYVINTCTVTAKTDAESRRLIRRALRANPGARVVVTGCYAQVAPGELKELPGVSLVVGNSEKKGLAEILKGGVPAEKVLVSDISRERSTEALQLESFAEHTRAFLQVQNGCDAFCSYCIVPYARGRSRSVPFPQALEGIRTFAAKGFREVVLTGIHLGGYGLDLDPPATLLTLLEAAEAERCVQRLRVGSVEPQEVTDELIAFLARAESVCPHLHIPLQSGDDRVLERMARRYTAEYFRQTVEKLVAALPDIFIGCDVIVGFPGESDDEFRTTVRLLEELPVTALHVFPYSRRDGTPAARMADQVDPRTIRARGEILRALSERKKREFFGRFVGRELPVLVQYRGRNGLLVGLSRNYIPVTFAGDEACGNTEITVRITDASAEGCQGIIIPG</sequence>
<dbReference type="InterPro" id="IPR005839">
    <property type="entry name" value="Methylthiotransferase"/>
</dbReference>
<name>A0A0B5B7U1_9BACT</name>
<evidence type="ECO:0000256" key="3">
    <source>
        <dbReference type="ARBA" id="ARBA00013273"/>
    </source>
</evidence>
<dbReference type="GO" id="GO:0032259">
    <property type="term" value="P:methylation"/>
    <property type="evidence" value="ECO:0007669"/>
    <property type="project" value="UniProtKB-KW"/>
</dbReference>
<accession>A0A0B5B7U1</accession>
<proteinExistence type="inferred from homology"/>
<dbReference type="FunFam" id="3.40.50.12160:FF:000004">
    <property type="entry name" value="Threonylcarbamoyladenosine tRNA methylthiotransferase MtaB"/>
    <property type="match status" value="1"/>
</dbReference>
<evidence type="ECO:0000259" key="16">
    <source>
        <dbReference type="PROSITE" id="PS51449"/>
    </source>
</evidence>
<evidence type="ECO:0000259" key="17">
    <source>
        <dbReference type="PROSITE" id="PS51918"/>
    </source>
</evidence>
<protein>
    <recommendedName>
        <fullName evidence="15">Threonylcarbamoyladenosine tRNA methylthiotransferase MtaB</fullName>
        <ecNumber evidence="3">2.8.4.5</ecNumber>
    </recommendedName>
    <alternativeName>
        <fullName evidence="12">tRNA-t(6)A37 methylthiotransferase</fullName>
    </alternativeName>
</protein>
<keyword evidence="18" id="KW-0489">Methyltransferase</keyword>
<evidence type="ECO:0000256" key="11">
    <source>
        <dbReference type="ARBA" id="ARBA00023014"/>
    </source>
</evidence>
<dbReference type="NCBIfam" id="TIGR01579">
    <property type="entry name" value="MiaB-like-C"/>
    <property type="match status" value="1"/>
</dbReference>
<dbReference type="PROSITE" id="PS51918">
    <property type="entry name" value="RADICAL_SAM"/>
    <property type="match status" value="1"/>
</dbReference>
<evidence type="ECO:0000256" key="7">
    <source>
        <dbReference type="ARBA" id="ARBA00022691"/>
    </source>
</evidence>
<dbReference type="HOGENOM" id="CLU_018697_1_0_7"/>
<dbReference type="GO" id="GO:0035598">
    <property type="term" value="F:tRNA (N(6)-L-threonylcarbamoyladenosine(37)-C(2))-methylthiotransferase activity"/>
    <property type="evidence" value="ECO:0007669"/>
    <property type="project" value="UniProtKB-EC"/>
</dbReference>
<evidence type="ECO:0000256" key="10">
    <source>
        <dbReference type="ARBA" id="ARBA00023004"/>
    </source>
</evidence>
<dbReference type="InterPro" id="IPR007197">
    <property type="entry name" value="rSAM"/>
</dbReference>
<evidence type="ECO:0000256" key="15">
    <source>
        <dbReference type="ARBA" id="ARBA00069898"/>
    </source>
</evidence>
<keyword evidence="8" id="KW-0819">tRNA processing</keyword>
<keyword evidence="19" id="KW-1185">Reference proteome</keyword>
<evidence type="ECO:0000256" key="13">
    <source>
        <dbReference type="ARBA" id="ARBA00051661"/>
    </source>
</evidence>
<dbReference type="RefSeq" id="WP_039740648.1">
    <property type="nucleotide sequence ID" value="NZ_CP009788.1"/>
</dbReference>
<evidence type="ECO:0000256" key="6">
    <source>
        <dbReference type="ARBA" id="ARBA00022679"/>
    </source>
</evidence>
<evidence type="ECO:0000256" key="1">
    <source>
        <dbReference type="ARBA" id="ARBA00001966"/>
    </source>
</evidence>
<keyword evidence="4" id="KW-0004">4Fe-4S</keyword>
<dbReference type="PROSITE" id="PS51449">
    <property type="entry name" value="MTTASE_N"/>
    <property type="match status" value="1"/>
</dbReference>
<evidence type="ECO:0000313" key="19">
    <source>
        <dbReference type="Proteomes" id="UP000057609"/>
    </source>
</evidence>
<dbReference type="SUPFAM" id="SSF102114">
    <property type="entry name" value="Radical SAM enzymes"/>
    <property type="match status" value="1"/>
</dbReference>
<comment type="function">
    <text evidence="2">Catalyzes the methylthiolation of N6-threonylcarbamoyladenosine (t(6)A), leading to the formation of 2-methylthio-N6-threonylcarbamoyladenosine (ms(2)t(6)A) at position 37 in tRNAs that read codons beginning with adenine.</text>
</comment>
<reference evidence="18 19" key="1">
    <citation type="journal article" date="2015" name="Genome Announc.">
        <title>Complete Genome of Geobacter pickeringii G13T, a Metal-Reducing Isolate from Sedimentary Kaolin Deposits.</title>
        <authorList>
            <person name="Badalamenti J.P."/>
            <person name="Bond D.R."/>
        </authorList>
    </citation>
    <scope>NUCLEOTIDE SEQUENCE [LARGE SCALE GENOMIC DNA]</scope>
    <source>
        <strain evidence="18 19">G13</strain>
    </source>
</reference>
<dbReference type="GO" id="GO:0046872">
    <property type="term" value="F:metal ion binding"/>
    <property type="evidence" value="ECO:0007669"/>
    <property type="project" value="UniProtKB-KW"/>
</dbReference>
<comment type="similarity">
    <text evidence="14">Belongs to the methylthiotransferase family. MtaB subfamily.</text>
</comment>
<dbReference type="EMBL" id="CP009788">
    <property type="protein sequence ID" value="AJE02613.1"/>
    <property type="molecule type" value="Genomic_DNA"/>
</dbReference>
<dbReference type="Gene3D" id="3.80.30.20">
    <property type="entry name" value="tm_1862 like domain"/>
    <property type="match status" value="1"/>
</dbReference>
<feature type="domain" description="Radical SAM core" evidence="17">
    <location>
        <begin position="137"/>
        <end position="367"/>
    </location>
</feature>
<dbReference type="Gene3D" id="3.40.50.12160">
    <property type="entry name" value="Methylthiotransferase, N-terminal domain"/>
    <property type="match status" value="1"/>
</dbReference>
<feature type="domain" description="MTTase N-terminal" evidence="16">
    <location>
        <begin position="2"/>
        <end position="114"/>
    </location>
</feature>
<dbReference type="Pfam" id="PF04055">
    <property type="entry name" value="Radical_SAM"/>
    <property type="match status" value="1"/>
</dbReference>
<evidence type="ECO:0000256" key="9">
    <source>
        <dbReference type="ARBA" id="ARBA00022723"/>
    </source>
</evidence>
<evidence type="ECO:0000256" key="12">
    <source>
        <dbReference type="ARBA" id="ARBA00031213"/>
    </source>
</evidence>
<comment type="cofactor">
    <cofactor evidence="1">
        <name>[4Fe-4S] cluster</name>
        <dbReference type="ChEBI" id="CHEBI:49883"/>
    </cofactor>
</comment>
<dbReference type="Proteomes" id="UP000057609">
    <property type="component" value="Chromosome"/>
</dbReference>
<keyword evidence="11" id="KW-0411">Iron-sulfur</keyword>
<dbReference type="CDD" id="cd01335">
    <property type="entry name" value="Radical_SAM"/>
    <property type="match status" value="1"/>
</dbReference>
<keyword evidence="5" id="KW-0963">Cytoplasm</keyword>
<organism evidence="18 19">
    <name type="scientific">Geobacter pickeringii</name>
    <dbReference type="NCBI Taxonomy" id="345632"/>
    <lineage>
        <taxon>Bacteria</taxon>
        <taxon>Pseudomonadati</taxon>
        <taxon>Thermodesulfobacteriota</taxon>
        <taxon>Desulfuromonadia</taxon>
        <taxon>Geobacterales</taxon>
        <taxon>Geobacteraceae</taxon>
        <taxon>Geobacter</taxon>
    </lineage>
</organism>
<keyword evidence="10" id="KW-0408">Iron</keyword>
<dbReference type="PROSITE" id="PS01278">
    <property type="entry name" value="MTTASE_RADICAL"/>
    <property type="match status" value="1"/>
</dbReference>
<dbReference type="InterPro" id="IPR006467">
    <property type="entry name" value="MiaB-like_bact"/>
</dbReference>
<dbReference type="InterPro" id="IPR013848">
    <property type="entry name" value="Methylthiotransferase_N"/>
</dbReference>
<dbReference type="InterPro" id="IPR020612">
    <property type="entry name" value="Methylthiotransferase_CS"/>
</dbReference>
<dbReference type="InterPro" id="IPR058240">
    <property type="entry name" value="rSAM_sf"/>
</dbReference>
<dbReference type="SFLD" id="SFLDG01082">
    <property type="entry name" value="B12-binding_domain_containing"/>
    <property type="match status" value="1"/>
</dbReference>
<keyword evidence="7" id="KW-0949">S-adenosyl-L-methionine</keyword>
<keyword evidence="6 18" id="KW-0808">Transferase</keyword>
<gene>
    <name evidence="18" type="ORF">GPICK_03815</name>
</gene>